<dbReference type="SUPFAM" id="SSF48371">
    <property type="entry name" value="ARM repeat"/>
    <property type="match status" value="1"/>
</dbReference>
<dbReference type="EMBL" id="CP014503">
    <property type="protein sequence ID" value="ANB15973.1"/>
    <property type="molecule type" value="Genomic_DNA"/>
</dbReference>
<organism evidence="3 4">
    <name type="scientific">Sugiyamaella lignohabitans</name>
    <dbReference type="NCBI Taxonomy" id="796027"/>
    <lineage>
        <taxon>Eukaryota</taxon>
        <taxon>Fungi</taxon>
        <taxon>Dikarya</taxon>
        <taxon>Ascomycota</taxon>
        <taxon>Saccharomycotina</taxon>
        <taxon>Dipodascomycetes</taxon>
        <taxon>Dipodascales</taxon>
        <taxon>Trichomonascaceae</taxon>
        <taxon>Sugiyamaella</taxon>
    </lineage>
</organism>
<name>A0A170QYC6_9ASCO</name>
<evidence type="ECO:0000313" key="4">
    <source>
        <dbReference type="Proteomes" id="UP000189580"/>
    </source>
</evidence>
<dbReference type="AlphaFoldDB" id="A0A170QYC6"/>
<feature type="region of interest" description="Disordered" evidence="1">
    <location>
        <begin position="1"/>
        <end position="100"/>
    </location>
</feature>
<dbReference type="Proteomes" id="UP000189580">
    <property type="component" value="Chromosome b"/>
</dbReference>
<dbReference type="InterPro" id="IPR022031">
    <property type="entry name" value="Rif1_N"/>
</dbReference>
<protein>
    <recommendedName>
        <fullName evidence="2">Telomere-associated protein Rif1 N-terminal domain-containing protein</fullName>
    </recommendedName>
</protein>
<gene>
    <name evidence="3" type="ORF">AWJ20_3622</name>
</gene>
<dbReference type="OrthoDB" id="4070686at2759"/>
<feature type="domain" description="Telomere-associated protein Rif1 N-terminal" evidence="2">
    <location>
        <begin position="230"/>
        <end position="624"/>
    </location>
</feature>
<proteinExistence type="predicted"/>
<dbReference type="KEGG" id="slb:AWJ20_3622"/>
<evidence type="ECO:0000256" key="1">
    <source>
        <dbReference type="SAM" id="MobiDB-lite"/>
    </source>
</evidence>
<feature type="compositionally biased region" description="Low complexity" evidence="1">
    <location>
        <begin position="145"/>
        <end position="157"/>
    </location>
</feature>
<feature type="region of interest" description="Disordered" evidence="1">
    <location>
        <begin position="118"/>
        <end position="169"/>
    </location>
</feature>
<dbReference type="InterPro" id="IPR016024">
    <property type="entry name" value="ARM-type_fold"/>
</dbReference>
<evidence type="ECO:0000313" key="3">
    <source>
        <dbReference type="EMBL" id="ANB15973.1"/>
    </source>
</evidence>
<feature type="compositionally biased region" description="Low complexity" evidence="1">
    <location>
        <begin position="82"/>
        <end position="98"/>
    </location>
</feature>
<keyword evidence="4" id="KW-1185">Reference proteome</keyword>
<sequence>MLTSVLSDSSRQVPITPPMTPRRLGTRASLRQQKLNQQKESPLPEKDEQQHPIPSQRARRRVAKQKLSEDEGPQEQNGETISSESVPVSPSNKPVPQVEPYEAVTKSVAFSDKVESISASSYDDIDSDAEKDLSGDQEEYATVTSDSQGETSSSSYSKRLTPLHHNIQPRKSILKQTTSSAGVSHTSNASSPASILGDIYLGSLDFSEYPNLDVIMNAACAELEKIGTSSSNTSVLQIYASLNTSLRHKNSSISTQLLLDNANSLALYAKRDLIAAEASSNTLDVRTVIQILRVVDYLFFSEDIAFQLDFELVKWFLNRGLDVLTDANSSKSVVAAYLHIFNYQRLPKPLTNDMALRLLNAVVARPTFSSTGIISEYITSHRLLIKTNPGVMIQNVQKWLPNIISALIDQPASIRQQALLVLQDCNQRLLHDRTIGKCLYQLFEKPMESNLEEGSDNIPESGVTETSTNDALDTNLRTYFDHFRIRLTELINTQGEGRMAMSIWRSVILLLLTWGPHPDHTVDKWHNMMQMLDLYKLGINSQFLSTRVATIHTWNTVIFIWTPQIFGDSSRVESKSISFLLHPFKLLKDNRPATVQALSQTLNAILLLSMKPTQSMNTHLDVHYTVVWDKIIEPLIQLYLDSSDIETRKRGLAVLHHLLTTPTNVKASNQSFKSTRVLLPDPVALSEVPAFPSKWIHANCARIFKFLQEKAIGKVPWETVTEITSSMINSCKLASQREIYTSTETMALIAAVCNFIHFCFTVPSSSLSPTNVEIFKFVESSIDSIGFLQFTEKSLEITRPSESPQVSGELFSSPQYIVSPRFRNNSMSLGSSRISPRKADPNKADTPVFHLWKMTMSKVKSLSEVQRPQFVAEFVLKFIHMTREHLIGFPKKVQFLTQIFPSAVENADVWGAICEQVLCEIMNANVTPSEDEWIQIIHLLSWPARCVFFYLFFCGLRIRIVC</sequence>
<dbReference type="GeneID" id="30035665"/>
<evidence type="ECO:0000259" key="2">
    <source>
        <dbReference type="Pfam" id="PF12231"/>
    </source>
</evidence>
<reference evidence="3 4" key="1">
    <citation type="submission" date="2016-02" db="EMBL/GenBank/DDBJ databases">
        <title>Complete genome sequence and transcriptome regulation of the pentose utilising yeast Sugiyamaella lignohabitans.</title>
        <authorList>
            <person name="Bellasio M."/>
            <person name="Peymann A."/>
            <person name="Valli M."/>
            <person name="Sipitzky M."/>
            <person name="Graf A."/>
            <person name="Sauer M."/>
            <person name="Marx H."/>
            <person name="Mattanovich D."/>
        </authorList>
    </citation>
    <scope>NUCLEOTIDE SEQUENCE [LARGE SCALE GENOMIC DNA]</scope>
    <source>
        <strain evidence="3 4">CBS 10342</strain>
    </source>
</reference>
<accession>A0A170QYC6</accession>
<dbReference type="RefSeq" id="XP_018738450.1">
    <property type="nucleotide sequence ID" value="XM_018880652.1"/>
</dbReference>
<dbReference type="Pfam" id="PF12231">
    <property type="entry name" value="Rif1_N"/>
    <property type="match status" value="1"/>
</dbReference>
<feature type="compositionally biased region" description="Polar residues" evidence="1">
    <location>
        <begin position="1"/>
        <end position="13"/>
    </location>
</feature>
<feature type="compositionally biased region" description="Polar residues" evidence="1">
    <location>
        <begin position="29"/>
        <end position="40"/>
    </location>
</feature>